<keyword evidence="1" id="KW-0175">Coiled coil</keyword>
<reference evidence="4" key="1">
    <citation type="journal article" date="2013" name="Genome Biol.">
        <title>Reference genomes and transcriptomes of Nicotiana sylvestris and Nicotiana tomentosiformis.</title>
        <authorList>
            <person name="Sierro N."/>
            <person name="Battey J.N."/>
            <person name="Ouadi S."/>
            <person name="Bovet L."/>
            <person name="Goepfert S."/>
            <person name="Bakaher N."/>
            <person name="Peitsch M.C."/>
            <person name="Ivanov N.V."/>
        </authorList>
    </citation>
    <scope>NUCLEOTIDE SEQUENCE [LARGE SCALE GENOMIC DNA]</scope>
</reference>
<dbReference type="KEGG" id="nsy:104226302"/>
<proteinExistence type="predicted"/>
<evidence type="ECO:0000256" key="3">
    <source>
        <dbReference type="SAM" id="SignalP"/>
    </source>
</evidence>
<accession>A0A1U7W975</accession>
<dbReference type="OrthoDB" id="1306244at2759"/>
<protein>
    <submittedName>
        <fullName evidence="5">Death domain-associated protein 6-like</fullName>
    </submittedName>
</protein>
<reference evidence="5" key="2">
    <citation type="submission" date="2025-08" db="UniProtKB">
        <authorList>
            <consortium name="RefSeq"/>
        </authorList>
    </citation>
    <scope>IDENTIFICATION</scope>
    <source>
        <tissue evidence="5">Leaf</tissue>
    </source>
</reference>
<evidence type="ECO:0000313" key="4">
    <source>
        <dbReference type="Proteomes" id="UP000189701"/>
    </source>
</evidence>
<organism evidence="4 5">
    <name type="scientific">Nicotiana sylvestris</name>
    <name type="common">Wood tobacco</name>
    <name type="synonym">South American tobacco</name>
    <dbReference type="NCBI Taxonomy" id="4096"/>
    <lineage>
        <taxon>Eukaryota</taxon>
        <taxon>Viridiplantae</taxon>
        <taxon>Streptophyta</taxon>
        <taxon>Embryophyta</taxon>
        <taxon>Tracheophyta</taxon>
        <taxon>Spermatophyta</taxon>
        <taxon>Magnoliopsida</taxon>
        <taxon>eudicotyledons</taxon>
        <taxon>Gunneridae</taxon>
        <taxon>Pentapetalae</taxon>
        <taxon>asterids</taxon>
        <taxon>lamiids</taxon>
        <taxon>Solanales</taxon>
        <taxon>Solanaceae</taxon>
        <taxon>Nicotianoideae</taxon>
        <taxon>Nicotianeae</taxon>
        <taxon>Nicotiana</taxon>
    </lineage>
</organism>
<feature type="compositionally biased region" description="Acidic residues" evidence="2">
    <location>
        <begin position="246"/>
        <end position="274"/>
    </location>
</feature>
<dbReference type="RefSeq" id="XP_009776552.1">
    <property type="nucleotide sequence ID" value="XM_009778250.1"/>
</dbReference>
<feature type="chain" id="PRO_5010531700" evidence="3">
    <location>
        <begin position="20"/>
        <end position="306"/>
    </location>
</feature>
<feature type="compositionally biased region" description="Low complexity" evidence="2">
    <location>
        <begin position="65"/>
        <end position="85"/>
    </location>
</feature>
<evidence type="ECO:0000256" key="2">
    <source>
        <dbReference type="SAM" id="MobiDB-lite"/>
    </source>
</evidence>
<dbReference type="GeneID" id="104226302"/>
<feature type="signal peptide" evidence="3">
    <location>
        <begin position="1"/>
        <end position="19"/>
    </location>
</feature>
<feature type="region of interest" description="Disordered" evidence="2">
    <location>
        <begin position="47"/>
        <end position="91"/>
    </location>
</feature>
<keyword evidence="4" id="KW-1185">Reference proteome</keyword>
<feature type="region of interest" description="Disordered" evidence="2">
    <location>
        <begin position="225"/>
        <end position="282"/>
    </location>
</feature>
<evidence type="ECO:0000256" key="1">
    <source>
        <dbReference type="SAM" id="Coils"/>
    </source>
</evidence>
<gene>
    <name evidence="5" type="primary">LOC104226302</name>
</gene>
<dbReference type="AlphaFoldDB" id="A0A1U7W975"/>
<feature type="coiled-coil region" evidence="1">
    <location>
        <begin position="99"/>
        <end position="126"/>
    </location>
</feature>
<sequence>MQTTTWLPFPCLIHALCKAVTIPPIPKHDLIAKAVQDIDITRINDAADTEVDNPMEPSLTPPPSSATHATSSDTPSVPATSTSTPRQATTPLTASLPALSKLSLLAQHANAKVDKLLKELTFLIQQALAPIQTSITSLQKQNLSHEDRLKHFEVHLERVERGEVGDMPQLKREVAKLKSELLAMQKLEFDFSSLLPEAGEQGTGTSQIPSLGLDFNNLMTAEVAPEVSHGTKTSQAASSIVHIEDHSEEESEGSEEETDEEETEEEGLLEEDEGQQNNKAKQIAVFIETPDEEEEDVCRKLLHILL</sequence>
<dbReference type="Proteomes" id="UP000189701">
    <property type="component" value="Unplaced"/>
</dbReference>
<keyword evidence="3" id="KW-0732">Signal</keyword>
<evidence type="ECO:0000313" key="5">
    <source>
        <dbReference type="RefSeq" id="XP_009776552.1"/>
    </source>
</evidence>
<name>A0A1U7W975_NICSY</name>